<dbReference type="GO" id="GO:0005783">
    <property type="term" value="C:endoplasmic reticulum"/>
    <property type="evidence" value="ECO:0007669"/>
    <property type="project" value="TreeGrafter"/>
</dbReference>
<reference evidence="8 9" key="1">
    <citation type="submission" date="2018-04" db="EMBL/GenBank/DDBJ databases">
        <title>The genome of golden apple snail Pomacea canaliculata provides insight into stress tolerance and invasive adaptation.</title>
        <authorList>
            <person name="Liu C."/>
            <person name="Liu B."/>
            <person name="Ren Y."/>
            <person name="Zhang Y."/>
            <person name="Wang H."/>
            <person name="Li S."/>
            <person name="Jiang F."/>
            <person name="Yin L."/>
            <person name="Zhang G."/>
            <person name="Qian W."/>
            <person name="Fan W."/>
        </authorList>
    </citation>
    <scope>NUCLEOTIDE SEQUENCE [LARGE SCALE GENOMIC DNA]</scope>
    <source>
        <strain evidence="8">SZHN2017</strain>
        <tissue evidence="8">Muscle</tissue>
    </source>
</reference>
<dbReference type="GO" id="GO:0050479">
    <property type="term" value="F:glyceryl-ether monooxygenase activity"/>
    <property type="evidence" value="ECO:0007669"/>
    <property type="project" value="TreeGrafter"/>
</dbReference>
<dbReference type="GO" id="GO:0016020">
    <property type="term" value="C:membrane"/>
    <property type="evidence" value="ECO:0007669"/>
    <property type="project" value="GOC"/>
</dbReference>
<accession>A0A2T7PRA5</accession>
<dbReference type="InterPro" id="IPR051689">
    <property type="entry name" value="Sterol_desaturase/TMEM195"/>
</dbReference>
<organism evidence="8 9">
    <name type="scientific">Pomacea canaliculata</name>
    <name type="common">Golden apple snail</name>
    <dbReference type="NCBI Taxonomy" id="400727"/>
    <lineage>
        <taxon>Eukaryota</taxon>
        <taxon>Metazoa</taxon>
        <taxon>Spiralia</taxon>
        <taxon>Lophotrochozoa</taxon>
        <taxon>Mollusca</taxon>
        <taxon>Gastropoda</taxon>
        <taxon>Caenogastropoda</taxon>
        <taxon>Architaenioglossa</taxon>
        <taxon>Ampullarioidea</taxon>
        <taxon>Ampullariidae</taxon>
        <taxon>Pomacea</taxon>
    </lineage>
</organism>
<evidence type="ECO:0000256" key="4">
    <source>
        <dbReference type="ARBA" id="ARBA00023002"/>
    </source>
</evidence>
<sequence>MDVVESVWMNKQVTGLRRLLYLVSPNETSFEKLEEVPQYVEEAAPYFMLTLFLENLILLAKKMPTMRPNDGFSSIAHGLLSLMHSFIFRGIELATYIWIYERFCIYTLPWESSWTWLLTMLGVDLGYYWVHRFGHEVNIMWAGHQVHHSSEDYNLSTALRQSMFHRYITWVFYLPLALFIPPSQFQVHLQFNLIYQFWIHTELINTIGPLEWIFNTPSHHRVHHGRNPYCIDKNYAGVFIIWDRIFGTFQPEKEKVVYGLVHPLTTWDPLYGQVCHFLHIGRMMCSMNTWQDKLSVIWKGPGWMPGKPRLGLYEDLPQIYGSLVKKQHVAE</sequence>
<keyword evidence="6" id="KW-0472">Membrane</keyword>
<name>A0A2T7PRA5_POMCA</name>
<dbReference type="Pfam" id="PF04116">
    <property type="entry name" value="FA_hydroxylase"/>
    <property type="match status" value="1"/>
</dbReference>
<comment type="caution">
    <text evidence="8">The sequence shown here is derived from an EMBL/GenBank/DDBJ whole genome shotgun (WGS) entry which is preliminary data.</text>
</comment>
<evidence type="ECO:0000313" key="8">
    <source>
        <dbReference type="EMBL" id="PVD35948.1"/>
    </source>
</evidence>
<keyword evidence="3" id="KW-1133">Transmembrane helix</keyword>
<dbReference type="Proteomes" id="UP000245119">
    <property type="component" value="Linkage Group LG2"/>
</dbReference>
<dbReference type="InterPro" id="IPR006694">
    <property type="entry name" value="Fatty_acid_hydroxylase"/>
</dbReference>
<gene>
    <name evidence="8" type="ORF">C0Q70_02917</name>
</gene>
<dbReference type="GO" id="GO:0006643">
    <property type="term" value="P:membrane lipid metabolic process"/>
    <property type="evidence" value="ECO:0007669"/>
    <property type="project" value="TreeGrafter"/>
</dbReference>
<dbReference type="EMBL" id="PZQS01000002">
    <property type="protein sequence ID" value="PVD35948.1"/>
    <property type="molecule type" value="Genomic_DNA"/>
</dbReference>
<evidence type="ECO:0000256" key="3">
    <source>
        <dbReference type="ARBA" id="ARBA00022989"/>
    </source>
</evidence>
<evidence type="ECO:0000256" key="6">
    <source>
        <dbReference type="ARBA" id="ARBA00023136"/>
    </source>
</evidence>
<evidence type="ECO:0000256" key="2">
    <source>
        <dbReference type="ARBA" id="ARBA00022692"/>
    </source>
</evidence>
<keyword evidence="2" id="KW-0812">Transmembrane</keyword>
<dbReference type="PANTHER" id="PTHR21624:SF1">
    <property type="entry name" value="ALKYLGLYCEROL MONOOXYGENASE"/>
    <property type="match status" value="1"/>
</dbReference>
<dbReference type="PANTHER" id="PTHR21624">
    <property type="entry name" value="STEROL DESATURASE-RELATED PROTEIN"/>
    <property type="match status" value="1"/>
</dbReference>
<keyword evidence="4" id="KW-0560">Oxidoreductase</keyword>
<evidence type="ECO:0000313" key="9">
    <source>
        <dbReference type="Proteomes" id="UP000245119"/>
    </source>
</evidence>
<evidence type="ECO:0000259" key="7">
    <source>
        <dbReference type="Pfam" id="PF04116"/>
    </source>
</evidence>
<comment type="subcellular location">
    <subcellularLocation>
        <location evidence="1">Endomembrane system</location>
        <topology evidence="1">Multi-pass membrane protein</topology>
    </subcellularLocation>
</comment>
<evidence type="ECO:0000256" key="5">
    <source>
        <dbReference type="ARBA" id="ARBA00023098"/>
    </source>
</evidence>
<keyword evidence="5" id="KW-0443">Lipid metabolism</keyword>
<dbReference type="GO" id="GO:0008610">
    <property type="term" value="P:lipid biosynthetic process"/>
    <property type="evidence" value="ECO:0007669"/>
    <property type="project" value="InterPro"/>
</dbReference>
<feature type="domain" description="Fatty acid hydroxylase" evidence="7">
    <location>
        <begin position="116"/>
        <end position="248"/>
    </location>
</feature>
<keyword evidence="9" id="KW-1185">Reference proteome</keyword>
<dbReference type="OrthoDB" id="6354873at2759"/>
<proteinExistence type="predicted"/>
<dbReference type="GO" id="GO:0005506">
    <property type="term" value="F:iron ion binding"/>
    <property type="evidence" value="ECO:0007669"/>
    <property type="project" value="InterPro"/>
</dbReference>
<protein>
    <recommendedName>
        <fullName evidence="7">Fatty acid hydroxylase domain-containing protein</fullName>
    </recommendedName>
</protein>
<evidence type="ECO:0000256" key="1">
    <source>
        <dbReference type="ARBA" id="ARBA00004127"/>
    </source>
</evidence>
<dbReference type="AlphaFoldDB" id="A0A2T7PRA5"/>
<dbReference type="STRING" id="400727.A0A2T7PRA5"/>